<dbReference type="InterPro" id="IPR010092">
    <property type="entry name" value="Chlorin_enz"/>
</dbReference>
<name>A0A8J2XPG8_9BACT</name>
<dbReference type="Gene3D" id="2.60.120.620">
    <property type="entry name" value="q2cbj1_9rhob like domain"/>
    <property type="match status" value="1"/>
</dbReference>
<dbReference type="SUPFAM" id="SSF51197">
    <property type="entry name" value="Clavaminate synthase-like"/>
    <property type="match status" value="1"/>
</dbReference>
<proteinExistence type="predicted"/>
<dbReference type="SMR" id="A0A8J2XPG8"/>
<gene>
    <name evidence="2" type="ORF">GCM10011511_00130</name>
</gene>
<dbReference type="Pfam" id="PF05721">
    <property type="entry name" value="PhyH"/>
    <property type="match status" value="1"/>
</dbReference>
<comment type="cofactor">
    <cofactor evidence="1">
        <name>Fe(2+)</name>
        <dbReference type="ChEBI" id="CHEBI:29033"/>
    </cofactor>
</comment>
<protein>
    <submittedName>
        <fullName evidence="2">Non-ribosomal peptide synthase</fullName>
    </submittedName>
</protein>
<evidence type="ECO:0000313" key="3">
    <source>
        <dbReference type="Proteomes" id="UP000607559"/>
    </source>
</evidence>
<accession>A0A8J2XPG8</accession>
<evidence type="ECO:0000313" key="2">
    <source>
        <dbReference type="EMBL" id="GGA81140.1"/>
    </source>
</evidence>
<reference evidence="2" key="1">
    <citation type="journal article" date="2014" name="Int. J. Syst. Evol. Microbiol.">
        <title>Complete genome sequence of Corynebacterium casei LMG S-19264T (=DSM 44701T), isolated from a smear-ripened cheese.</title>
        <authorList>
            <consortium name="US DOE Joint Genome Institute (JGI-PGF)"/>
            <person name="Walter F."/>
            <person name="Albersmeier A."/>
            <person name="Kalinowski J."/>
            <person name="Ruckert C."/>
        </authorList>
    </citation>
    <scope>NUCLEOTIDE SEQUENCE</scope>
    <source>
        <strain evidence="2">CGMCC 1.15448</strain>
    </source>
</reference>
<evidence type="ECO:0000256" key="1">
    <source>
        <dbReference type="ARBA" id="ARBA00001954"/>
    </source>
</evidence>
<comment type="caution">
    <text evidence="2">The sequence shown here is derived from an EMBL/GenBank/DDBJ whole genome shotgun (WGS) entry which is preliminary data.</text>
</comment>
<dbReference type="InterPro" id="IPR008775">
    <property type="entry name" value="Phytyl_CoA_dOase-like"/>
</dbReference>
<dbReference type="EMBL" id="BMJC01000001">
    <property type="protein sequence ID" value="GGA81140.1"/>
    <property type="molecule type" value="Genomic_DNA"/>
</dbReference>
<dbReference type="AlphaFoldDB" id="A0A8J2XPG8"/>
<dbReference type="PANTHER" id="PTHR20883">
    <property type="entry name" value="PHYTANOYL-COA DIOXYGENASE DOMAIN CONTAINING 1"/>
    <property type="match status" value="1"/>
</dbReference>
<reference evidence="2" key="2">
    <citation type="submission" date="2020-09" db="EMBL/GenBank/DDBJ databases">
        <authorList>
            <person name="Sun Q."/>
            <person name="Zhou Y."/>
        </authorList>
    </citation>
    <scope>NUCLEOTIDE SEQUENCE</scope>
    <source>
        <strain evidence="2">CGMCC 1.15448</strain>
    </source>
</reference>
<dbReference type="PANTHER" id="PTHR20883:SF48">
    <property type="entry name" value="ECTOINE DIOXYGENASE"/>
    <property type="match status" value="1"/>
</dbReference>
<organism evidence="2 3">
    <name type="scientific">Puia dinghuensis</name>
    <dbReference type="NCBI Taxonomy" id="1792502"/>
    <lineage>
        <taxon>Bacteria</taxon>
        <taxon>Pseudomonadati</taxon>
        <taxon>Bacteroidota</taxon>
        <taxon>Chitinophagia</taxon>
        <taxon>Chitinophagales</taxon>
        <taxon>Chitinophagaceae</taxon>
        <taxon>Puia</taxon>
    </lineage>
</organism>
<dbReference type="GO" id="GO:0005506">
    <property type="term" value="F:iron ion binding"/>
    <property type="evidence" value="ECO:0007669"/>
    <property type="project" value="UniProtKB-ARBA"/>
</dbReference>
<dbReference type="Proteomes" id="UP000607559">
    <property type="component" value="Unassembled WGS sequence"/>
</dbReference>
<dbReference type="RefSeq" id="WP_188927358.1">
    <property type="nucleotide sequence ID" value="NZ_BMJC01000001.1"/>
</dbReference>
<keyword evidence="3" id="KW-1185">Reference proteome</keyword>
<sequence>MENFKLTEDELASFYKNGFFGPFKVFEKDEALEKWKKIRKSLMLEKSKVYEINKFHYDRHLDIDLISENITNPKIIHKLQSIMGPDILCWRTEVFSKAPGAKGTEWHQVEDFSYANNNSPQLIPTVKTRWGIVLTVWIAFSKTTKENGCMKFLPGSHEKMYFDESKKFEKKIDMETTGFYGYEFADLKYDPSWRPDEEAAVLMEMEPGEAVIFTTKCVHGSTPNITKDSTRYSTNIRYVSCSTKIFPGLTEVCDHGEKYDLEKYRSVLVSGQDNYGFNRLTTENLNGRKFDVSEVVINHPA</sequence>
<dbReference type="NCBIfam" id="TIGR01762">
    <property type="entry name" value="chlorin-enz"/>
    <property type="match status" value="1"/>
</dbReference>
<dbReference type="GO" id="GO:0016706">
    <property type="term" value="F:2-oxoglutarate-dependent dioxygenase activity"/>
    <property type="evidence" value="ECO:0007669"/>
    <property type="project" value="UniProtKB-ARBA"/>
</dbReference>